<name>A0A915HWP2_ROMCU</name>
<evidence type="ECO:0000313" key="1">
    <source>
        <dbReference type="Proteomes" id="UP000887565"/>
    </source>
</evidence>
<organism evidence="1 2">
    <name type="scientific">Romanomermis culicivorax</name>
    <name type="common">Nematode worm</name>
    <dbReference type="NCBI Taxonomy" id="13658"/>
    <lineage>
        <taxon>Eukaryota</taxon>
        <taxon>Metazoa</taxon>
        <taxon>Ecdysozoa</taxon>
        <taxon>Nematoda</taxon>
        <taxon>Enoplea</taxon>
        <taxon>Dorylaimia</taxon>
        <taxon>Mermithida</taxon>
        <taxon>Mermithoidea</taxon>
        <taxon>Mermithidae</taxon>
        <taxon>Romanomermis</taxon>
    </lineage>
</organism>
<dbReference type="Proteomes" id="UP000887565">
    <property type="component" value="Unplaced"/>
</dbReference>
<keyword evidence="1" id="KW-1185">Reference proteome</keyword>
<reference evidence="2" key="1">
    <citation type="submission" date="2022-11" db="UniProtKB">
        <authorList>
            <consortium name="WormBaseParasite"/>
        </authorList>
    </citation>
    <scope>IDENTIFICATION</scope>
</reference>
<proteinExistence type="predicted"/>
<dbReference type="WBParaSite" id="nRc.2.0.1.t05977-RA">
    <property type="protein sequence ID" value="nRc.2.0.1.t05977-RA"/>
    <property type="gene ID" value="nRc.2.0.1.g05977"/>
</dbReference>
<evidence type="ECO:0000313" key="2">
    <source>
        <dbReference type="WBParaSite" id="nRc.2.0.1.t05977-RA"/>
    </source>
</evidence>
<accession>A0A915HWP2</accession>
<protein>
    <submittedName>
        <fullName evidence="2">Uncharacterized protein</fullName>
    </submittedName>
</protein>
<dbReference type="AlphaFoldDB" id="A0A915HWP2"/>
<sequence length="126" mass="13566">MLTIVFGTRFYSFGGIRPSTPIASNSLPNPIILNFPDIREAPVTSNTQTKSNNFYVADGGQAYQILLENPTINVNVIAPPVVAPPENCPACPTINVTSTENEMATTSEFQTTKKKVVTTIAPHVTT</sequence>